<feature type="chain" id="PRO_5037755241" evidence="1">
    <location>
        <begin position="20"/>
        <end position="207"/>
    </location>
</feature>
<organism evidence="2 3">
    <name type="scientific">Emticicia aquatilis</name>
    <dbReference type="NCBI Taxonomy" id="1537369"/>
    <lineage>
        <taxon>Bacteria</taxon>
        <taxon>Pseudomonadati</taxon>
        <taxon>Bacteroidota</taxon>
        <taxon>Cytophagia</taxon>
        <taxon>Cytophagales</taxon>
        <taxon>Leadbetterellaceae</taxon>
        <taxon>Emticicia</taxon>
    </lineage>
</organism>
<feature type="signal peptide" evidence="1">
    <location>
        <begin position="1"/>
        <end position="19"/>
    </location>
</feature>
<reference evidence="2" key="2">
    <citation type="submission" date="2020-09" db="EMBL/GenBank/DDBJ databases">
        <authorList>
            <person name="Sun Q."/>
            <person name="Zhou Y."/>
        </authorList>
    </citation>
    <scope>NUCLEOTIDE SEQUENCE</scope>
    <source>
        <strain evidence="2">CGMCC 1.15958</strain>
    </source>
</reference>
<sequence length="207" mass="20845">MKKTALLIVLLIAFGRSYAQTQVTQTVNVVIPSVTLIAIVGNSTQNLTYVAPTTAGANMADVSSATPIYLQYSSMMNAASTNRAIYVTASTSETSLAGITLKVVATVPVVDAAGITSNGNLGATGGVINIVTPQTSGVTGIVSTGNPVSSTPKLISGITSGFTGTTATSGAALTYSTTMSGITSAQYAALRADTYTVAVVYTLADTI</sequence>
<name>A0A916YJ06_9BACT</name>
<evidence type="ECO:0000313" key="2">
    <source>
        <dbReference type="EMBL" id="GGD47803.1"/>
    </source>
</evidence>
<keyword evidence="1" id="KW-0732">Signal</keyword>
<keyword evidence="3" id="KW-1185">Reference proteome</keyword>
<protein>
    <submittedName>
        <fullName evidence="2">Uncharacterized protein</fullName>
    </submittedName>
</protein>
<dbReference type="Proteomes" id="UP000609064">
    <property type="component" value="Unassembled WGS sequence"/>
</dbReference>
<accession>A0A916YJ06</accession>
<dbReference type="EMBL" id="BMKK01000002">
    <property type="protein sequence ID" value="GGD47803.1"/>
    <property type="molecule type" value="Genomic_DNA"/>
</dbReference>
<evidence type="ECO:0000313" key="3">
    <source>
        <dbReference type="Proteomes" id="UP000609064"/>
    </source>
</evidence>
<gene>
    <name evidence="2" type="ORF">GCM10011514_09720</name>
</gene>
<dbReference type="RefSeq" id="WP_188764917.1">
    <property type="nucleotide sequence ID" value="NZ_BMKK01000002.1"/>
</dbReference>
<comment type="caution">
    <text evidence="2">The sequence shown here is derived from an EMBL/GenBank/DDBJ whole genome shotgun (WGS) entry which is preliminary data.</text>
</comment>
<proteinExistence type="predicted"/>
<evidence type="ECO:0000256" key="1">
    <source>
        <dbReference type="SAM" id="SignalP"/>
    </source>
</evidence>
<reference evidence="2" key="1">
    <citation type="journal article" date="2014" name="Int. J. Syst. Evol. Microbiol.">
        <title>Complete genome sequence of Corynebacterium casei LMG S-19264T (=DSM 44701T), isolated from a smear-ripened cheese.</title>
        <authorList>
            <consortium name="US DOE Joint Genome Institute (JGI-PGF)"/>
            <person name="Walter F."/>
            <person name="Albersmeier A."/>
            <person name="Kalinowski J."/>
            <person name="Ruckert C."/>
        </authorList>
    </citation>
    <scope>NUCLEOTIDE SEQUENCE</scope>
    <source>
        <strain evidence="2">CGMCC 1.15958</strain>
    </source>
</reference>
<dbReference type="AlphaFoldDB" id="A0A916YJ06"/>